<dbReference type="PANTHER" id="PTHR33112">
    <property type="entry name" value="DOMAIN PROTEIN, PUTATIVE-RELATED"/>
    <property type="match status" value="1"/>
</dbReference>
<dbReference type="Pfam" id="PF06985">
    <property type="entry name" value="HET"/>
    <property type="match status" value="1"/>
</dbReference>
<dbReference type="GeneID" id="92073373"/>
<evidence type="ECO:0000313" key="2">
    <source>
        <dbReference type="EMBL" id="KAK7959235.1"/>
    </source>
</evidence>
<accession>A0ABR1QLK9</accession>
<keyword evidence="3" id="KW-1185">Reference proteome</keyword>
<dbReference type="InterPro" id="IPR010730">
    <property type="entry name" value="HET"/>
</dbReference>
<evidence type="ECO:0000313" key="3">
    <source>
        <dbReference type="Proteomes" id="UP001391051"/>
    </source>
</evidence>
<dbReference type="EMBL" id="JAQQWE010000003">
    <property type="protein sequence ID" value="KAK7959235.1"/>
    <property type="molecule type" value="Genomic_DNA"/>
</dbReference>
<feature type="domain" description="Heterokaryon incompatibility" evidence="1">
    <location>
        <begin position="239"/>
        <end position="379"/>
    </location>
</feature>
<dbReference type="Proteomes" id="UP001391051">
    <property type="component" value="Unassembled WGS sequence"/>
</dbReference>
<reference evidence="2 3" key="1">
    <citation type="submission" date="2023-01" db="EMBL/GenBank/DDBJ databases">
        <title>Analysis of 21 Apiospora genomes using comparative genomics revels a genus with tremendous synthesis potential of carbohydrate active enzymes and secondary metabolites.</title>
        <authorList>
            <person name="Sorensen T."/>
        </authorList>
    </citation>
    <scope>NUCLEOTIDE SEQUENCE [LARGE SCALE GENOMIC DNA]</scope>
    <source>
        <strain evidence="2 3">CBS 24483</strain>
    </source>
</reference>
<dbReference type="PANTHER" id="PTHR33112:SF1">
    <property type="entry name" value="HETEROKARYON INCOMPATIBILITY DOMAIN-CONTAINING PROTEIN"/>
    <property type="match status" value="1"/>
</dbReference>
<name>A0ABR1QLK9_9PEZI</name>
<protein>
    <submittedName>
        <fullName evidence="2">HET-domain-containing protein</fullName>
    </submittedName>
</protein>
<proteinExistence type="predicted"/>
<sequence length="390" mass="43160">MHYAGKRTFSAVPLEEERDGLEAEPPVLCPKRIKQGAQVAALTEEIAKASSFAEVLCDKCLELDLPGILQEAYNKPYYSRKSEYRPRASNEATCPLCRMFVAINPMPAHAAQSESIGDQETKFSMTAAAYIGQTGLEKPSRLRAETEVMCLLLDPGNFGGNGFRANGGPVLLRDTERPTLFSPQIVPQQFDPDTAKSWLAYCTEQHRLLCETKLESVHGLQVIDCTTLSIESGGPGLAYVALSYVWARSGGHCGSIREESGRKWLPEKLSAVVRDSIEVTKALGYRYLWIDKFCIDQNDAATKHDQIQQMDAIYQNSALTIISAAGLDETYGLPVVSGTARRRQLVIRAEGVTVLQALKDPQHSIASSCWSTRGWTFQEALLSRRRLVFH</sequence>
<organism evidence="2 3">
    <name type="scientific">Apiospora aurea</name>
    <dbReference type="NCBI Taxonomy" id="335848"/>
    <lineage>
        <taxon>Eukaryota</taxon>
        <taxon>Fungi</taxon>
        <taxon>Dikarya</taxon>
        <taxon>Ascomycota</taxon>
        <taxon>Pezizomycotina</taxon>
        <taxon>Sordariomycetes</taxon>
        <taxon>Xylariomycetidae</taxon>
        <taxon>Amphisphaeriales</taxon>
        <taxon>Apiosporaceae</taxon>
        <taxon>Apiospora</taxon>
    </lineage>
</organism>
<gene>
    <name evidence="2" type="ORF">PG986_004089</name>
</gene>
<dbReference type="RefSeq" id="XP_066702938.1">
    <property type="nucleotide sequence ID" value="XM_066840311.1"/>
</dbReference>
<comment type="caution">
    <text evidence="2">The sequence shown here is derived from an EMBL/GenBank/DDBJ whole genome shotgun (WGS) entry which is preliminary data.</text>
</comment>
<evidence type="ECO:0000259" key="1">
    <source>
        <dbReference type="Pfam" id="PF06985"/>
    </source>
</evidence>